<dbReference type="PROSITE" id="PS00019">
    <property type="entry name" value="ACTININ_1"/>
    <property type="match status" value="1"/>
</dbReference>
<evidence type="ECO:0000256" key="10">
    <source>
        <dbReference type="ARBA" id="ARBA00023203"/>
    </source>
</evidence>
<evidence type="ECO:0000256" key="11">
    <source>
        <dbReference type="ARBA" id="ARBA00023212"/>
    </source>
</evidence>
<comment type="caution">
    <text evidence="14">The sequence shown here is derived from an EMBL/GenBank/DDBJ whole genome shotgun (WGS) entry which is preliminary data.</text>
</comment>
<dbReference type="PROSITE" id="PS50021">
    <property type="entry name" value="CH"/>
    <property type="match status" value="2"/>
</dbReference>
<keyword evidence="11" id="KW-0206">Cytoskeleton</keyword>
<evidence type="ECO:0000256" key="9">
    <source>
        <dbReference type="ARBA" id="ARBA00023136"/>
    </source>
</evidence>
<feature type="domain" description="Calponin-homology (CH)" evidence="13">
    <location>
        <begin position="171"/>
        <end position="299"/>
    </location>
</feature>
<keyword evidence="7" id="KW-1133">Transmembrane helix</keyword>
<evidence type="ECO:0000256" key="7">
    <source>
        <dbReference type="ARBA" id="ARBA00022989"/>
    </source>
</evidence>
<gene>
    <name evidence="14" type="ORF">VCS650_LOCUS11306</name>
</gene>
<evidence type="ECO:0000256" key="4">
    <source>
        <dbReference type="ARBA" id="ARBA00022490"/>
    </source>
</evidence>
<dbReference type="GO" id="GO:0003779">
    <property type="term" value="F:actin binding"/>
    <property type="evidence" value="ECO:0007669"/>
    <property type="project" value="UniProtKB-KW"/>
</dbReference>
<dbReference type="Gene3D" id="1.10.418.10">
    <property type="entry name" value="Calponin-like domain"/>
    <property type="match status" value="2"/>
</dbReference>
<keyword evidence="12" id="KW-0539">Nucleus</keyword>
<protein>
    <recommendedName>
        <fullName evidence="13">Calponin-homology (CH) domain-containing protein</fullName>
    </recommendedName>
</protein>
<comment type="subcellular location">
    <subcellularLocation>
        <location evidence="2">Cytoplasm</location>
        <location evidence="2">Cytoskeleton</location>
    </subcellularLocation>
    <subcellularLocation>
        <location evidence="1">Nucleus membrane</location>
    </subcellularLocation>
</comment>
<keyword evidence="4" id="KW-0963">Cytoplasm</keyword>
<dbReference type="SMART" id="SM00033">
    <property type="entry name" value="CH"/>
    <property type="match status" value="2"/>
</dbReference>
<evidence type="ECO:0000256" key="6">
    <source>
        <dbReference type="ARBA" id="ARBA00022737"/>
    </source>
</evidence>
<keyword evidence="6" id="KW-0677">Repeat</keyword>
<dbReference type="FunFam" id="1.10.418.10:FF:000037">
    <property type="entry name" value="nesprin-1 isoform X1"/>
    <property type="match status" value="1"/>
</dbReference>
<dbReference type="Proteomes" id="UP000663891">
    <property type="component" value="Unassembled WGS sequence"/>
</dbReference>
<evidence type="ECO:0000256" key="8">
    <source>
        <dbReference type="ARBA" id="ARBA00023054"/>
    </source>
</evidence>
<dbReference type="GO" id="GO:0031965">
    <property type="term" value="C:nuclear membrane"/>
    <property type="evidence" value="ECO:0007669"/>
    <property type="project" value="UniProtKB-SubCell"/>
</dbReference>
<evidence type="ECO:0000256" key="12">
    <source>
        <dbReference type="ARBA" id="ARBA00023242"/>
    </source>
</evidence>
<comment type="similarity">
    <text evidence="3">Belongs to the nesprin family.</text>
</comment>
<dbReference type="EMBL" id="CAJNON010000083">
    <property type="protein sequence ID" value="CAF0937643.1"/>
    <property type="molecule type" value="Genomic_DNA"/>
</dbReference>
<name>A0A814CAU2_9BILA</name>
<evidence type="ECO:0000259" key="13">
    <source>
        <dbReference type="PROSITE" id="PS50021"/>
    </source>
</evidence>
<proteinExistence type="inferred from homology"/>
<dbReference type="GO" id="GO:0005856">
    <property type="term" value="C:cytoskeleton"/>
    <property type="evidence" value="ECO:0007669"/>
    <property type="project" value="UniProtKB-SubCell"/>
</dbReference>
<feature type="non-terminal residue" evidence="14">
    <location>
        <position position="329"/>
    </location>
</feature>
<sequence>MHSPTRSAFSPIGSRITSIIPERHVISSRSISGCNGLEISIHSLQNEQERVQKKTFTKWVNIYLSLHEPPYFITDLFEDFKDGTKLIALLEVLSGQTLPIERGNKRAHFMSNVDNALKFLASRKIKLVNIRPLDIVDGNPTIILGLVWMLILFFQIQDSSMLDEDSKENRTKAKENLLEWVRKKITGFSSSSGLLRMIDNLDIGDFISSWRDGLAFNALIYAIRPELIDVYRVKRMDGFSDDIIQENLLITSVFLNNQHHPSLPDRCFLKLCQMSNIVDEIFQLTNDVRIDNFLCGWFEQLLNHVIKDNNQMETDNEHDFSNLIEKTLN</sequence>
<keyword evidence="5" id="KW-0812">Transmembrane</keyword>
<reference evidence="14" key="1">
    <citation type="submission" date="2021-02" db="EMBL/GenBank/DDBJ databases">
        <authorList>
            <person name="Nowell W R."/>
        </authorList>
    </citation>
    <scope>NUCLEOTIDE SEQUENCE</scope>
</reference>
<keyword evidence="10" id="KW-0009">Actin-binding</keyword>
<dbReference type="InterPro" id="IPR001589">
    <property type="entry name" value="Actinin_actin-bd_CS"/>
</dbReference>
<dbReference type="PROSITE" id="PS00020">
    <property type="entry name" value="ACTININ_2"/>
    <property type="match status" value="1"/>
</dbReference>
<dbReference type="SUPFAM" id="SSF47576">
    <property type="entry name" value="Calponin-homology domain, CH-domain"/>
    <property type="match status" value="1"/>
</dbReference>
<evidence type="ECO:0000256" key="2">
    <source>
        <dbReference type="ARBA" id="ARBA00004245"/>
    </source>
</evidence>
<evidence type="ECO:0000256" key="5">
    <source>
        <dbReference type="ARBA" id="ARBA00022692"/>
    </source>
</evidence>
<evidence type="ECO:0000256" key="1">
    <source>
        <dbReference type="ARBA" id="ARBA00004126"/>
    </source>
</evidence>
<keyword evidence="9" id="KW-0472">Membrane</keyword>
<dbReference type="PANTHER" id="PTHR11915">
    <property type="entry name" value="SPECTRIN/FILAMIN RELATED CYTOSKELETAL PROTEIN"/>
    <property type="match status" value="1"/>
</dbReference>
<evidence type="ECO:0000313" key="14">
    <source>
        <dbReference type="EMBL" id="CAF0937643.1"/>
    </source>
</evidence>
<dbReference type="AlphaFoldDB" id="A0A814CAU2"/>
<dbReference type="OrthoDB" id="18853at2759"/>
<evidence type="ECO:0000256" key="3">
    <source>
        <dbReference type="ARBA" id="ARBA00008619"/>
    </source>
</evidence>
<evidence type="ECO:0000313" key="15">
    <source>
        <dbReference type="Proteomes" id="UP000663891"/>
    </source>
</evidence>
<keyword evidence="8" id="KW-0175">Coiled coil</keyword>
<dbReference type="InterPro" id="IPR001715">
    <property type="entry name" value="CH_dom"/>
</dbReference>
<dbReference type="Pfam" id="PF00307">
    <property type="entry name" value="CH"/>
    <property type="match status" value="2"/>
</dbReference>
<feature type="domain" description="Calponin-homology (CH)" evidence="13">
    <location>
        <begin position="50"/>
        <end position="155"/>
    </location>
</feature>
<dbReference type="InterPro" id="IPR036872">
    <property type="entry name" value="CH_dom_sf"/>
</dbReference>
<accession>A0A814CAU2</accession>
<organism evidence="14 15">
    <name type="scientific">Adineta steineri</name>
    <dbReference type="NCBI Taxonomy" id="433720"/>
    <lineage>
        <taxon>Eukaryota</taxon>
        <taxon>Metazoa</taxon>
        <taxon>Spiralia</taxon>
        <taxon>Gnathifera</taxon>
        <taxon>Rotifera</taxon>
        <taxon>Eurotatoria</taxon>
        <taxon>Bdelloidea</taxon>
        <taxon>Adinetida</taxon>
        <taxon>Adinetidae</taxon>
        <taxon>Adineta</taxon>
    </lineage>
</organism>